<feature type="compositionally biased region" description="Low complexity" evidence="1">
    <location>
        <begin position="16"/>
        <end position="37"/>
    </location>
</feature>
<comment type="caution">
    <text evidence="2">The sequence shown here is derived from an EMBL/GenBank/DDBJ whole genome shotgun (WGS) entry which is preliminary data.</text>
</comment>
<gene>
    <name evidence="2" type="ORF">MKW98_030408</name>
</gene>
<proteinExistence type="predicted"/>
<feature type="region of interest" description="Disordered" evidence="1">
    <location>
        <begin position="1"/>
        <end position="39"/>
    </location>
</feature>
<protein>
    <submittedName>
        <fullName evidence="2">Uncharacterized protein</fullName>
    </submittedName>
</protein>
<feature type="compositionally biased region" description="Basic and acidic residues" evidence="1">
    <location>
        <begin position="164"/>
        <end position="174"/>
    </location>
</feature>
<feature type="compositionally biased region" description="Basic residues" evidence="1">
    <location>
        <begin position="1"/>
        <end position="10"/>
    </location>
</feature>
<dbReference type="EMBL" id="JAJJMB010008919">
    <property type="protein sequence ID" value="KAI3919272.1"/>
    <property type="molecule type" value="Genomic_DNA"/>
</dbReference>
<dbReference type="AlphaFoldDB" id="A0AAD4SSE8"/>
<name>A0AAD4SSE8_9MAGN</name>
<reference evidence="2" key="1">
    <citation type="submission" date="2022-04" db="EMBL/GenBank/DDBJ databases">
        <title>A functionally conserved STORR gene fusion in Papaver species that diverged 16.8 million years ago.</title>
        <authorList>
            <person name="Catania T."/>
        </authorList>
    </citation>
    <scope>NUCLEOTIDE SEQUENCE</scope>
    <source>
        <strain evidence="2">S-188037</strain>
    </source>
</reference>
<sequence length="284" mass="31847">MKNLYHKNKDKGKVYPSPSLSSSSSSSSSSTSSSSPSNNNNKDVLNLLPAAILVLVSVLSLEDREVLSYLITMSLKSTNPSSSSSKILVQKFKKTSHKPLFDCGCFDCYTSFWFRWDSSPNRELIHQAIEAFEEHLSKRDDELLLSASSSPSSKHRGKKKDKMGRRNSDKSVDKHQKKKADVITPALPEFEPEKKSLLTITKDIVVLPECVNENEEMKGKQVFEERKAKEEVKEELETVVVVEEAEEQVQVLNNGGHKGLARKVLPDVLGILNSRLWSLWSPNV</sequence>
<keyword evidence="3" id="KW-1185">Reference proteome</keyword>
<accession>A0AAD4SSE8</accession>
<organism evidence="2 3">
    <name type="scientific">Papaver atlanticum</name>
    <dbReference type="NCBI Taxonomy" id="357466"/>
    <lineage>
        <taxon>Eukaryota</taxon>
        <taxon>Viridiplantae</taxon>
        <taxon>Streptophyta</taxon>
        <taxon>Embryophyta</taxon>
        <taxon>Tracheophyta</taxon>
        <taxon>Spermatophyta</taxon>
        <taxon>Magnoliopsida</taxon>
        <taxon>Ranunculales</taxon>
        <taxon>Papaveraceae</taxon>
        <taxon>Papaveroideae</taxon>
        <taxon>Papaver</taxon>
    </lineage>
</organism>
<evidence type="ECO:0000313" key="2">
    <source>
        <dbReference type="EMBL" id="KAI3919272.1"/>
    </source>
</evidence>
<dbReference type="Proteomes" id="UP001202328">
    <property type="component" value="Unassembled WGS sequence"/>
</dbReference>
<evidence type="ECO:0000256" key="1">
    <source>
        <dbReference type="SAM" id="MobiDB-lite"/>
    </source>
</evidence>
<feature type="region of interest" description="Disordered" evidence="1">
    <location>
        <begin position="145"/>
        <end position="185"/>
    </location>
</feature>
<dbReference type="PANTHER" id="PTHR31903:SF4">
    <property type="entry name" value="OS11G0490300 PROTEIN"/>
    <property type="match status" value="1"/>
</dbReference>
<evidence type="ECO:0000313" key="3">
    <source>
        <dbReference type="Proteomes" id="UP001202328"/>
    </source>
</evidence>
<dbReference type="PANTHER" id="PTHR31903">
    <property type="entry name" value="F12F1.11-RELATED"/>
    <property type="match status" value="1"/>
</dbReference>
<feature type="compositionally biased region" description="Basic residues" evidence="1">
    <location>
        <begin position="153"/>
        <end position="163"/>
    </location>
</feature>